<evidence type="ECO:0000313" key="15">
    <source>
        <dbReference type="EMBL" id="SUP76092.1"/>
    </source>
</evidence>
<organism evidence="15 16">
    <name type="scientific">Yersinia frederiksenii</name>
    <dbReference type="NCBI Taxonomy" id="29484"/>
    <lineage>
        <taxon>Bacteria</taxon>
        <taxon>Pseudomonadati</taxon>
        <taxon>Pseudomonadota</taxon>
        <taxon>Gammaproteobacteria</taxon>
        <taxon>Enterobacterales</taxon>
        <taxon>Yersiniaceae</taxon>
        <taxon>Yersinia</taxon>
    </lineage>
</organism>
<dbReference type="GO" id="GO:0005829">
    <property type="term" value="C:cytosol"/>
    <property type="evidence" value="ECO:0007669"/>
    <property type="project" value="TreeGrafter"/>
</dbReference>
<feature type="binding site" evidence="11">
    <location>
        <position position="246"/>
    </location>
    <ligand>
        <name>a divalent metal cation</name>
        <dbReference type="ChEBI" id="CHEBI:60240"/>
    </ligand>
</feature>
<comment type="catalytic activity">
    <reaction evidence="7">
        <text>oxaloacetate + H(+) = pyruvate + CO2</text>
        <dbReference type="Rhea" id="RHEA:15641"/>
        <dbReference type="ChEBI" id="CHEBI:15361"/>
        <dbReference type="ChEBI" id="CHEBI:15378"/>
        <dbReference type="ChEBI" id="CHEBI:16452"/>
        <dbReference type="ChEBI" id="CHEBI:16526"/>
        <dbReference type="EC" id="1.1.1.38"/>
    </reaction>
</comment>
<keyword evidence="5 15" id="KW-0560">Oxidoreductase</keyword>
<dbReference type="InterPro" id="IPR046346">
    <property type="entry name" value="Aminoacid_DH-like_N_sf"/>
</dbReference>
<dbReference type="PIRSF" id="PIRSF000106">
    <property type="entry name" value="ME"/>
    <property type="match status" value="1"/>
</dbReference>
<comment type="similarity">
    <text evidence="2 12">Belongs to the malic enzymes family.</text>
</comment>
<comment type="catalytic activity">
    <reaction evidence="8">
        <text>(S)-malate + NAD(+) = pyruvate + CO2 + NADH</text>
        <dbReference type="Rhea" id="RHEA:12653"/>
        <dbReference type="ChEBI" id="CHEBI:15361"/>
        <dbReference type="ChEBI" id="CHEBI:15589"/>
        <dbReference type="ChEBI" id="CHEBI:16526"/>
        <dbReference type="ChEBI" id="CHEBI:57540"/>
        <dbReference type="ChEBI" id="CHEBI:57945"/>
        <dbReference type="EC" id="1.1.1.38"/>
    </reaction>
</comment>
<evidence type="ECO:0000256" key="5">
    <source>
        <dbReference type="ARBA" id="ARBA00023002"/>
    </source>
</evidence>
<dbReference type="FunFam" id="3.40.50.10380:FF:000001">
    <property type="entry name" value="NAD-dependent malic enzyme"/>
    <property type="match status" value="1"/>
</dbReference>
<evidence type="ECO:0000256" key="2">
    <source>
        <dbReference type="ARBA" id="ARBA00008785"/>
    </source>
</evidence>
<dbReference type="PRINTS" id="PR00072">
    <property type="entry name" value="MALOXRDTASE"/>
</dbReference>
<dbReference type="SUPFAM" id="SSF51735">
    <property type="entry name" value="NAD(P)-binding Rossmann-fold domains"/>
    <property type="match status" value="1"/>
</dbReference>
<feature type="binding site" evidence="11">
    <location>
        <position position="245"/>
    </location>
    <ligand>
        <name>a divalent metal cation</name>
        <dbReference type="ChEBI" id="CHEBI:60240"/>
    </ligand>
</feature>
<dbReference type="SMART" id="SM01274">
    <property type="entry name" value="malic"/>
    <property type="match status" value="1"/>
</dbReference>
<dbReference type="PANTHER" id="PTHR23406">
    <property type="entry name" value="MALIC ENZYME-RELATED"/>
    <property type="match status" value="1"/>
</dbReference>
<protein>
    <recommendedName>
        <fullName evidence="3">malate dehydrogenase (oxaloacetate-decarboxylating)</fullName>
        <ecNumber evidence="3">1.1.1.38</ecNumber>
    </recommendedName>
</protein>
<dbReference type="GO" id="GO:0046872">
    <property type="term" value="F:metal ion binding"/>
    <property type="evidence" value="ECO:0007669"/>
    <property type="project" value="UniProtKB-KW"/>
</dbReference>
<dbReference type="AlphaFoldDB" id="A0A380PS50"/>
<sequence length="564" mass="63118">MFHEDSQESLYIPYTGTLLMDSPLLNKGSGFTSYERETFNLSGLLPAAVETIEEQSQRTYQQFLDIKSDIARHIYLRNIQDTNETLFYHMVGKHISEMMPIIYTPVVGHACEHFSDIYRRARGLFISWPDRHMIDDILHNATKQNIKVIVVTDGERILGLGDQGIGGMGIPIGKLSLYTVCGGISPAQTLPILLDVGTNNSQLLNDPLYMGWRHPRISGDEYFEFVDMFISAVKRRWPHVLLQFEDFAQHTAIPLLNRYRDELCCFNDDIQGTAAVTLGTLMAASRAANNQLRDQRVVFLGAGSAGCGIAEHIVAQMVSEGLTDAQARTNIYMVDRFGLLTDDQTNLAPFQQHLAQPRSSLAGWDSLNETFSLIEVIQNVKPTVLIGVTGQPGLFSEEVIRTMYCHCPKPIVMPLSNPTSRMEARPEDILRWTEGHAIIATGSPFEPIIYQDNAYPIAQCNNVYIFPGIGLGVLASQARRVTESMLMAASRTLADFSPLARDGYGSLLPDIKDIQQVTQAIAYNVAKEAQLAGVAIEIPDDMLRETITKNFWQPQYRLYKRTSF</sequence>
<feature type="binding site" evidence="10">
    <location>
        <position position="417"/>
    </location>
    <ligand>
        <name>(S)-malate</name>
        <dbReference type="ChEBI" id="CHEBI:15589"/>
    </ligand>
</feature>
<dbReference type="InterPro" id="IPR037062">
    <property type="entry name" value="Malic_N_dom_sf"/>
</dbReference>
<evidence type="ECO:0000256" key="1">
    <source>
        <dbReference type="ARBA" id="ARBA00001936"/>
    </source>
</evidence>
<dbReference type="InterPro" id="IPR012302">
    <property type="entry name" value="Malic_NAD-bd"/>
</dbReference>
<feature type="binding site" evidence="10">
    <location>
        <position position="461"/>
    </location>
    <ligand>
        <name>(S)-malate</name>
        <dbReference type="ChEBI" id="CHEBI:15589"/>
    </ligand>
</feature>
<keyword evidence="6" id="KW-0520">NAD</keyword>
<keyword evidence="4 11" id="KW-0479">Metal-binding</keyword>
<dbReference type="InterPro" id="IPR012301">
    <property type="entry name" value="Malic_N_dom"/>
</dbReference>
<dbReference type="Gene3D" id="3.40.50.10380">
    <property type="entry name" value="Malic enzyme, N-terminal domain"/>
    <property type="match status" value="1"/>
</dbReference>
<feature type="domain" description="Malic enzyme N-terminal" evidence="14">
    <location>
        <begin position="80"/>
        <end position="260"/>
    </location>
</feature>
<dbReference type="InterPro" id="IPR036291">
    <property type="entry name" value="NAD(P)-bd_dom_sf"/>
</dbReference>
<feature type="active site" description="Proton donor" evidence="9">
    <location>
        <position position="103"/>
    </location>
</feature>
<comment type="cofactor">
    <cofactor evidence="1">
        <name>Mn(2+)</name>
        <dbReference type="ChEBI" id="CHEBI:29035"/>
    </cofactor>
</comment>
<dbReference type="Pfam" id="PF03949">
    <property type="entry name" value="Malic_M"/>
    <property type="match status" value="1"/>
</dbReference>
<evidence type="ECO:0000256" key="10">
    <source>
        <dbReference type="PIRSR" id="PIRSR000106-2"/>
    </source>
</evidence>
<comment type="cofactor">
    <cofactor evidence="11">
        <name>Mg(2+)</name>
        <dbReference type="ChEBI" id="CHEBI:18420"/>
    </cofactor>
    <cofactor evidence="11">
        <name>Mn(2+)</name>
        <dbReference type="ChEBI" id="CHEBI:29035"/>
    </cofactor>
    <text evidence="11">Divalent metal cations. Prefers magnesium or manganese.</text>
</comment>
<dbReference type="GO" id="GO:0008948">
    <property type="term" value="F:oxaloacetate decarboxylase activity"/>
    <property type="evidence" value="ECO:0007669"/>
    <property type="project" value="RHEA"/>
</dbReference>
<feature type="active site" description="Proton acceptor" evidence="9">
    <location>
        <position position="174"/>
    </location>
</feature>
<dbReference type="EC" id="1.1.1.38" evidence="3"/>
<dbReference type="GO" id="GO:0004471">
    <property type="term" value="F:malate dehydrogenase (decarboxylating) (NAD+) activity"/>
    <property type="evidence" value="ECO:0007669"/>
    <property type="project" value="RHEA"/>
</dbReference>
<dbReference type="InterPro" id="IPR015884">
    <property type="entry name" value="Malic_enzyme_CS"/>
</dbReference>
<dbReference type="PANTHER" id="PTHR23406:SF34">
    <property type="entry name" value="NAD-DEPENDENT MALIC ENZYME, MITOCHONDRIAL"/>
    <property type="match status" value="1"/>
</dbReference>
<dbReference type="Pfam" id="PF00390">
    <property type="entry name" value="malic"/>
    <property type="match status" value="1"/>
</dbReference>
<feature type="domain" description="Malic enzyme NAD-binding" evidence="13">
    <location>
        <begin position="270"/>
        <end position="530"/>
    </location>
</feature>
<accession>A0A380PS50</accession>
<evidence type="ECO:0000256" key="4">
    <source>
        <dbReference type="ARBA" id="ARBA00022723"/>
    </source>
</evidence>
<dbReference type="GO" id="GO:0051287">
    <property type="term" value="F:NAD binding"/>
    <property type="evidence" value="ECO:0007669"/>
    <property type="project" value="InterPro"/>
</dbReference>
<proteinExistence type="inferred from homology"/>
<dbReference type="PROSITE" id="PS00331">
    <property type="entry name" value="MALIC_ENZYMES"/>
    <property type="match status" value="1"/>
</dbReference>
<evidence type="ECO:0000256" key="12">
    <source>
        <dbReference type="RuleBase" id="RU003427"/>
    </source>
</evidence>
<dbReference type="RefSeq" id="WP_004709930.1">
    <property type="nucleotide sequence ID" value="NZ_CABHXP010000322.1"/>
</dbReference>
<name>A0A380PS50_YERFR</name>
<feature type="binding site" evidence="10">
    <location>
        <position position="156"/>
    </location>
    <ligand>
        <name>(S)-malate</name>
        <dbReference type="ChEBI" id="CHEBI:15589"/>
    </ligand>
</feature>
<evidence type="ECO:0000259" key="13">
    <source>
        <dbReference type="SMART" id="SM00919"/>
    </source>
</evidence>
<evidence type="ECO:0000256" key="7">
    <source>
        <dbReference type="ARBA" id="ARBA00050168"/>
    </source>
</evidence>
<evidence type="ECO:0000259" key="14">
    <source>
        <dbReference type="SMART" id="SM01274"/>
    </source>
</evidence>
<evidence type="ECO:0000313" key="16">
    <source>
        <dbReference type="Proteomes" id="UP000254835"/>
    </source>
</evidence>
<dbReference type="InterPro" id="IPR001891">
    <property type="entry name" value="Malic_OxRdtase"/>
</dbReference>
<evidence type="ECO:0000256" key="11">
    <source>
        <dbReference type="PIRSR" id="PIRSR000106-3"/>
    </source>
</evidence>
<dbReference type="OrthoDB" id="3314528at2"/>
<dbReference type="GeneID" id="57906360"/>
<dbReference type="GO" id="GO:0006108">
    <property type="term" value="P:malate metabolic process"/>
    <property type="evidence" value="ECO:0007669"/>
    <property type="project" value="TreeGrafter"/>
</dbReference>
<dbReference type="FunFam" id="3.40.50.720:FF:000055">
    <property type="entry name" value="NAD-dependent malic enzyme"/>
    <property type="match status" value="1"/>
</dbReference>
<reference evidence="15 16" key="1">
    <citation type="submission" date="2018-06" db="EMBL/GenBank/DDBJ databases">
        <authorList>
            <consortium name="Pathogen Informatics"/>
            <person name="Doyle S."/>
        </authorList>
    </citation>
    <scope>NUCLEOTIDE SEQUENCE [LARGE SCALE GENOMIC DNA]</scope>
    <source>
        <strain evidence="15 16">NCTC11470</strain>
    </source>
</reference>
<dbReference type="SUPFAM" id="SSF53223">
    <property type="entry name" value="Aminoacid dehydrogenase-like, N-terminal domain"/>
    <property type="match status" value="1"/>
</dbReference>
<evidence type="ECO:0000256" key="3">
    <source>
        <dbReference type="ARBA" id="ARBA00013003"/>
    </source>
</evidence>
<dbReference type="CDD" id="cd05312">
    <property type="entry name" value="NAD_bind_1_malic_enz"/>
    <property type="match status" value="1"/>
</dbReference>
<gene>
    <name evidence="15" type="primary">maeA_1</name>
    <name evidence="15" type="ORF">NCTC11470_01116</name>
</gene>
<dbReference type="SMART" id="SM00919">
    <property type="entry name" value="Malic_M"/>
    <property type="match status" value="1"/>
</dbReference>
<dbReference type="EMBL" id="UHJA01000001">
    <property type="protein sequence ID" value="SUP76092.1"/>
    <property type="molecule type" value="Genomic_DNA"/>
</dbReference>
<feature type="binding site" evidence="11">
    <location>
        <position position="269"/>
    </location>
    <ligand>
        <name>a divalent metal cation</name>
        <dbReference type="ChEBI" id="CHEBI:60240"/>
    </ligand>
</feature>
<dbReference type="NCBIfam" id="NF010052">
    <property type="entry name" value="PRK13529.1"/>
    <property type="match status" value="1"/>
</dbReference>
<dbReference type="Proteomes" id="UP000254835">
    <property type="component" value="Unassembled WGS sequence"/>
</dbReference>
<dbReference type="Gene3D" id="3.40.50.720">
    <property type="entry name" value="NAD(P)-binding Rossmann-like Domain"/>
    <property type="match status" value="1"/>
</dbReference>
<evidence type="ECO:0000256" key="8">
    <source>
        <dbReference type="ARBA" id="ARBA00052591"/>
    </source>
</evidence>
<evidence type="ECO:0000256" key="9">
    <source>
        <dbReference type="PIRSR" id="PIRSR000106-1"/>
    </source>
</evidence>
<evidence type="ECO:0000256" key="6">
    <source>
        <dbReference type="ARBA" id="ARBA00023027"/>
    </source>
</evidence>